<dbReference type="RefSeq" id="WP_167362868.1">
    <property type="nucleotide sequence ID" value="NZ_FNTC01000002.1"/>
</dbReference>
<evidence type="ECO:0000313" key="3">
    <source>
        <dbReference type="Proteomes" id="UP000198542"/>
    </source>
</evidence>
<evidence type="ECO:0000256" key="1">
    <source>
        <dbReference type="SAM" id="MobiDB-lite"/>
    </source>
</evidence>
<feature type="compositionally biased region" description="Acidic residues" evidence="1">
    <location>
        <begin position="33"/>
        <end position="53"/>
    </location>
</feature>
<reference evidence="3" key="1">
    <citation type="submission" date="2016-10" db="EMBL/GenBank/DDBJ databases">
        <authorList>
            <person name="Varghese N."/>
            <person name="Submissions S."/>
        </authorList>
    </citation>
    <scope>NUCLEOTIDE SEQUENCE [LARGE SCALE GENOMIC DNA]</scope>
    <source>
        <strain evidence="3">BS3660</strain>
    </source>
</reference>
<feature type="region of interest" description="Disordered" evidence="1">
    <location>
        <begin position="1"/>
        <end position="53"/>
    </location>
</feature>
<protein>
    <submittedName>
        <fullName evidence="2">Uncharacterized protein</fullName>
    </submittedName>
</protein>
<name>A0A1H4SK04_PSEJE</name>
<gene>
    <name evidence="2" type="ORF">SAMN04490187_4399</name>
</gene>
<dbReference type="Proteomes" id="UP000198542">
    <property type="component" value="Unassembled WGS sequence"/>
</dbReference>
<dbReference type="EMBL" id="FNTC01000002">
    <property type="protein sequence ID" value="SEC44535.1"/>
    <property type="molecule type" value="Genomic_DNA"/>
</dbReference>
<evidence type="ECO:0000313" key="2">
    <source>
        <dbReference type="EMBL" id="SEC44535.1"/>
    </source>
</evidence>
<dbReference type="AlphaFoldDB" id="A0A1H4SK04"/>
<keyword evidence="3" id="KW-1185">Reference proteome</keyword>
<sequence length="53" mass="5945">MTQPKYPSEQQGGYDPIPTHPEPLSPEHTTVNPEEEPGIDEWPEEEGVDVDSE</sequence>
<proteinExistence type="predicted"/>
<accession>A0A1H4SK04</accession>
<organism evidence="2 3">
    <name type="scientific">Pseudomonas jessenii</name>
    <dbReference type="NCBI Taxonomy" id="77298"/>
    <lineage>
        <taxon>Bacteria</taxon>
        <taxon>Pseudomonadati</taxon>
        <taxon>Pseudomonadota</taxon>
        <taxon>Gammaproteobacteria</taxon>
        <taxon>Pseudomonadales</taxon>
        <taxon>Pseudomonadaceae</taxon>
        <taxon>Pseudomonas</taxon>
    </lineage>
</organism>
<feature type="compositionally biased region" description="Polar residues" evidence="1">
    <location>
        <begin position="1"/>
        <end position="11"/>
    </location>
</feature>